<keyword evidence="2" id="KW-1185">Reference proteome</keyword>
<gene>
    <name evidence="1" type="ORF">RHMOL_Rhmol04G0199900</name>
</gene>
<organism evidence="1 2">
    <name type="scientific">Rhododendron molle</name>
    <name type="common">Chinese azalea</name>
    <name type="synonym">Azalea mollis</name>
    <dbReference type="NCBI Taxonomy" id="49168"/>
    <lineage>
        <taxon>Eukaryota</taxon>
        <taxon>Viridiplantae</taxon>
        <taxon>Streptophyta</taxon>
        <taxon>Embryophyta</taxon>
        <taxon>Tracheophyta</taxon>
        <taxon>Spermatophyta</taxon>
        <taxon>Magnoliopsida</taxon>
        <taxon>eudicotyledons</taxon>
        <taxon>Gunneridae</taxon>
        <taxon>Pentapetalae</taxon>
        <taxon>asterids</taxon>
        <taxon>Ericales</taxon>
        <taxon>Ericaceae</taxon>
        <taxon>Ericoideae</taxon>
        <taxon>Rhodoreae</taxon>
        <taxon>Rhododendron</taxon>
    </lineage>
</organism>
<dbReference type="EMBL" id="CM046391">
    <property type="protein sequence ID" value="KAI8559770.1"/>
    <property type="molecule type" value="Genomic_DNA"/>
</dbReference>
<protein>
    <submittedName>
        <fullName evidence="1">Uncharacterized protein</fullName>
    </submittedName>
</protein>
<dbReference type="Proteomes" id="UP001062846">
    <property type="component" value="Chromosome 4"/>
</dbReference>
<reference evidence="1" key="1">
    <citation type="submission" date="2022-02" db="EMBL/GenBank/DDBJ databases">
        <title>Plant Genome Project.</title>
        <authorList>
            <person name="Zhang R.-G."/>
        </authorList>
    </citation>
    <scope>NUCLEOTIDE SEQUENCE</scope>
    <source>
        <strain evidence="1">AT1</strain>
    </source>
</reference>
<name>A0ACC0P2T6_RHOML</name>
<evidence type="ECO:0000313" key="1">
    <source>
        <dbReference type="EMBL" id="KAI8559770.1"/>
    </source>
</evidence>
<sequence length="478" mass="54373">MPSGRRRGSSLFLLILLGLAHQVIEISSNSESSGDASEELFIREYLERRRSRRQTSSIASNMSDGSDSNAERDYEYGDGFNTEPEISFSQSTHFDTEHELGPEAESRFNSQAEVTTSRSAPSEAPFEDREIADLFEKGQVCPHAHYFSGQPNEYEDFCRTYDIPDDVVISQVASNKIRDKKEHCPEHITVPLMAICEAGLRFPLHPFLRELLAKFGLVPHFFAINSYRIVMSVIKLKELHDLEFTISDLFHTYVMSRHGKTNRRYLSIRSGKEPLKDGLPDTDKWANFYVEVSGNYEFGDQTVRLHSVPKITDFRDHQSITKRQQYLAVEKNVETLQAQVCRDVPTLLGYKPSYKGKLKRREKGAGPSTTAKADFWFQESQPSTASGLDVPPIGTLIPNFAGDMGRRNVIRMNIKDKALARQQEAAVAEHAAKKQKVTHDLFQTKPLMPTIRERTIPNHRALVARRPWRSLGAWLIVQ</sequence>
<accession>A0ACC0P2T6</accession>
<comment type="caution">
    <text evidence="1">The sequence shown here is derived from an EMBL/GenBank/DDBJ whole genome shotgun (WGS) entry which is preliminary data.</text>
</comment>
<proteinExistence type="predicted"/>
<evidence type="ECO:0000313" key="2">
    <source>
        <dbReference type="Proteomes" id="UP001062846"/>
    </source>
</evidence>